<accession>A0AAV3QE45</accession>
<dbReference type="Proteomes" id="UP001454036">
    <property type="component" value="Unassembled WGS sequence"/>
</dbReference>
<organism evidence="1 2">
    <name type="scientific">Lithospermum erythrorhizon</name>
    <name type="common">Purple gromwell</name>
    <name type="synonym">Lithospermum officinale var. erythrorhizon</name>
    <dbReference type="NCBI Taxonomy" id="34254"/>
    <lineage>
        <taxon>Eukaryota</taxon>
        <taxon>Viridiplantae</taxon>
        <taxon>Streptophyta</taxon>
        <taxon>Embryophyta</taxon>
        <taxon>Tracheophyta</taxon>
        <taxon>Spermatophyta</taxon>
        <taxon>Magnoliopsida</taxon>
        <taxon>eudicotyledons</taxon>
        <taxon>Gunneridae</taxon>
        <taxon>Pentapetalae</taxon>
        <taxon>asterids</taxon>
        <taxon>lamiids</taxon>
        <taxon>Boraginales</taxon>
        <taxon>Boraginaceae</taxon>
        <taxon>Boraginoideae</taxon>
        <taxon>Lithospermeae</taxon>
        <taxon>Lithospermum</taxon>
    </lineage>
</organism>
<keyword evidence="2" id="KW-1185">Reference proteome</keyword>
<sequence length="162" mass="18391">MSNERVQFNPVARSGFKKRKDKSHLKCGFCGKTRHVKASCFRLVGFPKWWGNNKGNNSFNKPRSTMNNVDYQEQGDADTPLDHAEEVVNFANYEEFAGNFCANLSNANELPDDTVRIVKSGGDVKLSNIITLLDYLFVPTFNYNLLSDTRYQKVLAVKKEKA</sequence>
<dbReference type="AlphaFoldDB" id="A0AAV3QE45"/>
<dbReference type="EMBL" id="BAABME010004438">
    <property type="protein sequence ID" value="GAA0162379.1"/>
    <property type="molecule type" value="Genomic_DNA"/>
</dbReference>
<gene>
    <name evidence="1" type="ORF">LIER_18484</name>
</gene>
<name>A0AAV3QE45_LITER</name>
<proteinExistence type="predicted"/>
<evidence type="ECO:0008006" key="3">
    <source>
        <dbReference type="Google" id="ProtNLM"/>
    </source>
</evidence>
<comment type="caution">
    <text evidence="1">The sequence shown here is derived from an EMBL/GenBank/DDBJ whole genome shotgun (WGS) entry which is preliminary data.</text>
</comment>
<protein>
    <recommendedName>
        <fullName evidence="3">Gag-pol polyprotein</fullName>
    </recommendedName>
</protein>
<evidence type="ECO:0000313" key="2">
    <source>
        <dbReference type="Proteomes" id="UP001454036"/>
    </source>
</evidence>
<evidence type="ECO:0000313" key="1">
    <source>
        <dbReference type="EMBL" id="GAA0162379.1"/>
    </source>
</evidence>
<reference evidence="1 2" key="1">
    <citation type="submission" date="2024-01" db="EMBL/GenBank/DDBJ databases">
        <title>The complete chloroplast genome sequence of Lithospermum erythrorhizon: insights into the phylogenetic relationship among Boraginaceae species and the maternal lineages of purple gromwells.</title>
        <authorList>
            <person name="Okada T."/>
            <person name="Watanabe K."/>
        </authorList>
    </citation>
    <scope>NUCLEOTIDE SEQUENCE [LARGE SCALE GENOMIC DNA]</scope>
</reference>